<dbReference type="SUPFAM" id="SSF101936">
    <property type="entry name" value="DNA-binding pseudobarrel domain"/>
    <property type="match status" value="1"/>
</dbReference>
<dbReference type="InterPro" id="IPR023372">
    <property type="entry name" value="Rest_endonuc_II_EcoRII_N"/>
</dbReference>
<dbReference type="GO" id="GO:0009036">
    <property type="term" value="F:type II site-specific deoxyribonuclease activity"/>
    <property type="evidence" value="ECO:0007669"/>
    <property type="project" value="UniProtKB-EC"/>
</dbReference>
<dbReference type="EMBL" id="CYSC01000028">
    <property type="protein sequence ID" value="CUH72207.1"/>
    <property type="molecule type" value="Genomic_DNA"/>
</dbReference>
<dbReference type="OrthoDB" id="9797574at2"/>
<accession>A0A0N7LXL1</accession>
<dbReference type="Proteomes" id="UP000051887">
    <property type="component" value="Unassembled WGS sequence"/>
</dbReference>
<reference evidence="3 5" key="2">
    <citation type="submission" date="2015-09" db="EMBL/GenBank/DDBJ databases">
        <authorList>
            <consortium name="Swine Surveillance"/>
        </authorList>
    </citation>
    <scope>NUCLEOTIDE SEQUENCE [LARGE SCALE GENOMIC DNA]</scope>
    <source>
        <strain evidence="3 5">5120</strain>
    </source>
</reference>
<dbReference type="EC" id="3.1.21.4" evidence="3"/>
<proteinExistence type="predicted"/>
<sequence length="144" mass="16469">MKKFLKTLSANDVGSTGAHMGGILIPKGDDELLAFLPHLDPNEYNPDEWILCVTPDGREFRLRYVYYNNRFHKPNGTRNEYRITHLTKYLKSEGAKEGDIFEISKEDGATRYLMNVVPATKDEEESADNGPVRIKISAGWRRVH</sequence>
<feature type="domain" description="Restriction endonuclease type II EcoRII N-terminal" evidence="1">
    <location>
        <begin position="3"/>
        <end position="88"/>
    </location>
</feature>
<dbReference type="AlphaFoldDB" id="A0A0N7LXL1"/>
<keyword evidence="3" id="KW-0378">Hydrolase</keyword>
<keyword evidence="4" id="KW-1185">Reference proteome</keyword>
<evidence type="ECO:0000313" key="3">
    <source>
        <dbReference type="EMBL" id="CUH72207.1"/>
    </source>
</evidence>
<dbReference type="InterPro" id="IPR015300">
    <property type="entry name" value="DNA-bd_pseudobarrel_sf"/>
</dbReference>
<dbReference type="Gene3D" id="2.40.330.10">
    <property type="entry name" value="DNA-binding pseudobarrel domain"/>
    <property type="match status" value="1"/>
</dbReference>
<evidence type="ECO:0000313" key="5">
    <source>
        <dbReference type="Proteomes" id="UP000051887"/>
    </source>
</evidence>
<protein>
    <submittedName>
        <fullName evidence="3">Type-2 restriction enzyme EcoRII</fullName>
        <ecNumber evidence="3">3.1.21.4</ecNumber>
    </submittedName>
</protein>
<dbReference type="RefSeq" id="WP_058243449.1">
    <property type="nucleotide sequence ID" value="NZ_CYSB01000037.1"/>
</dbReference>
<organism evidence="3 5">
    <name type="scientific">Thalassovita autumnalis</name>
    <dbReference type="NCBI Taxonomy" id="2072972"/>
    <lineage>
        <taxon>Bacteria</taxon>
        <taxon>Pseudomonadati</taxon>
        <taxon>Pseudomonadota</taxon>
        <taxon>Alphaproteobacteria</taxon>
        <taxon>Rhodobacterales</taxon>
        <taxon>Roseobacteraceae</taxon>
        <taxon>Thalassovita</taxon>
    </lineage>
</organism>
<dbReference type="Proteomes" id="UP000051086">
    <property type="component" value="Unassembled WGS sequence"/>
</dbReference>
<dbReference type="Pfam" id="PF09217">
    <property type="entry name" value="EcoRII-N"/>
    <property type="match status" value="1"/>
</dbReference>
<gene>
    <name evidence="3" type="primary">ecoRIIR</name>
    <name evidence="2" type="ORF">TL5118_02927</name>
    <name evidence="3" type="ORF">TL5120_02003</name>
</gene>
<reference evidence="2 4" key="1">
    <citation type="submission" date="2015-09" db="EMBL/GenBank/DDBJ databases">
        <authorList>
            <person name="Rodrigo-Torres L."/>
            <person name="Arahal D.R."/>
        </authorList>
    </citation>
    <scope>NUCLEOTIDE SEQUENCE [LARGE SCALE GENOMIC DNA]</scope>
    <source>
        <strain evidence="2 4">CECT 5118</strain>
    </source>
</reference>
<name>A0A0N7LXL1_9RHOB</name>
<evidence type="ECO:0000313" key="4">
    <source>
        <dbReference type="Proteomes" id="UP000051086"/>
    </source>
</evidence>
<evidence type="ECO:0000259" key="1">
    <source>
        <dbReference type="Pfam" id="PF09217"/>
    </source>
</evidence>
<evidence type="ECO:0000313" key="2">
    <source>
        <dbReference type="EMBL" id="CUH68968.1"/>
    </source>
</evidence>
<dbReference type="EMBL" id="CYSB01000037">
    <property type="protein sequence ID" value="CUH68968.1"/>
    <property type="molecule type" value="Genomic_DNA"/>
</dbReference>